<accession>A0A9W8DGT1</accession>
<organism evidence="4 5">
    <name type="scientific">Tieghemiomyces parasiticus</name>
    <dbReference type="NCBI Taxonomy" id="78921"/>
    <lineage>
        <taxon>Eukaryota</taxon>
        <taxon>Fungi</taxon>
        <taxon>Fungi incertae sedis</taxon>
        <taxon>Zoopagomycota</taxon>
        <taxon>Kickxellomycotina</taxon>
        <taxon>Dimargaritomycetes</taxon>
        <taxon>Dimargaritales</taxon>
        <taxon>Dimargaritaceae</taxon>
        <taxon>Tieghemiomyces</taxon>
    </lineage>
</organism>
<dbReference type="Gene3D" id="3.30.70.100">
    <property type="match status" value="2"/>
</dbReference>
<feature type="domain" description="NIPSNAP" evidence="3">
    <location>
        <begin position="109"/>
        <end position="203"/>
    </location>
</feature>
<dbReference type="Pfam" id="PF07978">
    <property type="entry name" value="NIPSNAP"/>
    <property type="match status" value="2"/>
</dbReference>
<evidence type="ECO:0000256" key="2">
    <source>
        <dbReference type="SAM" id="MobiDB-lite"/>
    </source>
</evidence>
<evidence type="ECO:0000313" key="4">
    <source>
        <dbReference type="EMBL" id="KAJ1906795.1"/>
    </source>
</evidence>
<dbReference type="AlphaFoldDB" id="A0A9W8DGT1"/>
<dbReference type="InterPro" id="IPR051557">
    <property type="entry name" value="NipSnap_domain"/>
</dbReference>
<dbReference type="GO" id="GO:0000423">
    <property type="term" value="P:mitophagy"/>
    <property type="evidence" value="ECO:0007669"/>
    <property type="project" value="UniProtKB-ARBA"/>
</dbReference>
<reference evidence="4" key="1">
    <citation type="submission" date="2022-07" db="EMBL/GenBank/DDBJ databases">
        <title>Phylogenomic reconstructions and comparative analyses of Kickxellomycotina fungi.</title>
        <authorList>
            <person name="Reynolds N.K."/>
            <person name="Stajich J.E."/>
            <person name="Barry K."/>
            <person name="Grigoriev I.V."/>
            <person name="Crous P."/>
            <person name="Smith M.E."/>
        </authorList>
    </citation>
    <scope>NUCLEOTIDE SEQUENCE</scope>
    <source>
        <strain evidence="4">RSA 861</strain>
    </source>
</reference>
<name>A0A9W8DGT1_9FUNG</name>
<evidence type="ECO:0000313" key="5">
    <source>
        <dbReference type="Proteomes" id="UP001150569"/>
    </source>
</evidence>
<keyword evidence="5" id="KW-1185">Reference proteome</keyword>
<dbReference type="InterPro" id="IPR011008">
    <property type="entry name" value="Dimeric_a/b-barrel"/>
</dbReference>
<feature type="region of interest" description="Disordered" evidence="2">
    <location>
        <begin position="42"/>
        <end position="68"/>
    </location>
</feature>
<dbReference type="InterPro" id="IPR012577">
    <property type="entry name" value="NIPSNAP"/>
</dbReference>
<proteinExistence type="inferred from homology"/>
<dbReference type="OrthoDB" id="10262843at2759"/>
<sequence length="315" mass="35966">MLLTRLVTSAGRPAAATLTRPALPHRLAPLIGTSLSRFTTKSEDSAAAAANEEALTGENGTTSGKSLPKRASSLVSSILHGSPQARQDAKDTFSRLLARGKYVHELCEHTVKPECLEEYVAVISEFYPRITRDLNPKVKLCGSWVPEVGKLDTVLHIWEYEGYPAHELLQKELKGNPAYHEFHRRCLPLLTKRSSQIMLEFEFWPTSPPVTTGGIYELRSYRLKPGHLLEWESNWRRGIECRRDVEHPIGAWFSQLGGLNYVHHMWAYPDLETRRRWREEAWTKEAWSTTVYNTVRLIDEMHTNILNPLPFSPLK</sequence>
<evidence type="ECO:0000256" key="1">
    <source>
        <dbReference type="ARBA" id="ARBA00005291"/>
    </source>
</evidence>
<dbReference type="GO" id="GO:0005739">
    <property type="term" value="C:mitochondrion"/>
    <property type="evidence" value="ECO:0007669"/>
    <property type="project" value="TreeGrafter"/>
</dbReference>
<gene>
    <name evidence="4" type="ORF">IWQ60_012000</name>
</gene>
<comment type="caution">
    <text evidence="4">The sequence shown here is derived from an EMBL/GenBank/DDBJ whole genome shotgun (WGS) entry which is preliminary data.</text>
</comment>
<comment type="similarity">
    <text evidence="1">Belongs to the NipSnap family.</text>
</comment>
<feature type="domain" description="NIPSNAP" evidence="3">
    <location>
        <begin position="216"/>
        <end position="313"/>
    </location>
</feature>
<protein>
    <recommendedName>
        <fullName evidence="3">NIPSNAP domain-containing protein</fullName>
    </recommendedName>
</protein>
<dbReference type="SUPFAM" id="SSF54909">
    <property type="entry name" value="Dimeric alpha+beta barrel"/>
    <property type="match status" value="2"/>
</dbReference>
<dbReference type="PANTHER" id="PTHR21017:SF17">
    <property type="entry name" value="PROTEIN NIPSNAP"/>
    <property type="match status" value="1"/>
</dbReference>
<evidence type="ECO:0000259" key="3">
    <source>
        <dbReference type="Pfam" id="PF07978"/>
    </source>
</evidence>
<dbReference type="FunFam" id="3.30.70.100:FF:000004">
    <property type="entry name" value="NIPSNAP family protein"/>
    <property type="match status" value="1"/>
</dbReference>
<dbReference type="EMBL" id="JANBPT010001547">
    <property type="protein sequence ID" value="KAJ1906795.1"/>
    <property type="molecule type" value="Genomic_DNA"/>
</dbReference>
<dbReference type="Proteomes" id="UP001150569">
    <property type="component" value="Unassembled WGS sequence"/>
</dbReference>
<dbReference type="PANTHER" id="PTHR21017">
    <property type="entry name" value="NIPSNAP-RELATED"/>
    <property type="match status" value="1"/>
</dbReference>